<dbReference type="SUPFAM" id="SSF55816">
    <property type="entry name" value="5'-nucleotidase (syn. UDP-sugar hydrolase), C-terminal domain"/>
    <property type="match status" value="1"/>
</dbReference>
<dbReference type="GO" id="GO:0000166">
    <property type="term" value="F:nucleotide binding"/>
    <property type="evidence" value="ECO:0007669"/>
    <property type="project" value="UniProtKB-KW"/>
</dbReference>
<dbReference type="Gene3D" id="3.90.780.10">
    <property type="entry name" value="5'-Nucleotidase, C-terminal domain"/>
    <property type="match status" value="1"/>
</dbReference>
<reference evidence="6" key="1">
    <citation type="submission" date="2022-11" db="EMBL/GenBank/DDBJ databases">
        <authorList>
            <person name="Morgan W.R."/>
            <person name="Tartar A."/>
        </authorList>
    </citation>
    <scope>NUCLEOTIDE SEQUENCE</scope>
    <source>
        <strain evidence="6">ARSEF 373</strain>
    </source>
</reference>
<keyword evidence="7" id="KW-1185">Reference proteome</keyword>
<dbReference type="SUPFAM" id="SSF56300">
    <property type="entry name" value="Metallo-dependent phosphatases"/>
    <property type="match status" value="1"/>
</dbReference>
<evidence type="ECO:0008006" key="8">
    <source>
        <dbReference type="Google" id="ProtNLM"/>
    </source>
</evidence>
<protein>
    <recommendedName>
        <fullName evidence="8">5'-nucleotidase</fullName>
    </recommendedName>
</protein>
<comment type="caution">
    <text evidence="6">The sequence shown here is derived from an EMBL/GenBank/DDBJ whole genome shotgun (WGS) entry which is preliminary data.</text>
</comment>
<comment type="similarity">
    <text evidence="1 3">Belongs to the 5'-nucleotidase family.</text>
</comment>
<evidence type="ECO:0000256" key="1">
    <source>
        <dbReference type="ARBA" id="ARBA00006654"/>
    </source>
</evidence>
<feature type="chain" id="PRO_5043094503" description="5'-nucleotidase" evidence="3">
    <location>
        <begin position="22"/>
        <end position="501"/>
    </location>
</feature>
<dbReference type="PANTHER" id="PTHR11575:SF48">
    <property type="entry name" value="5'-NUCLEOTIDASE"/>
    <property type="match status" value="1"/>
</dbReference>
<dbReference type="PRINTS" id="PR01607">
    <property type="entry name" value="APYRASEFAMLY"/>
</dbReference>
<evidence type="ECO:0000259" key="5">
    <source>
        <dbReference type="Pfam" id="PF02872"/>
    </source>
</evidence>
<dbReference type="InterPro" id="IPR029052">
    <property type="entry name" value="Metallo-depent_PP-like"/>
</dbReference>
<dbReference type="Gene3D" id="3.60.21.10">
    <property type="match status" value="1"/>
</dbReference>
<reference evidence="6" key="2">
    <citation type="journal article" date="2023" name="Microbiol Resour">
        <title>Decontamination and Annotation of the Draft Genome Sequence of the Oomycete Lagenidium giganteum ARSEF 373.</title>
        <authorList>
            <person name="Morgan W.R."/>
            <person name="Tartar A."/>
        </authorList>
    </citation>
    <scope>NUCLEOTIDE SEQUENCE</scope>
    <source>
        <strain evidence="6">ARSEF 373</strain>
    </source>
</reference>
<accession>A0AAV2Z9W3</accession>
<keyword evidence="3" id="KW-0378">Hydrolase</keyword>
<organism evidence="6 7">
    <name type="scientific">Lagenidium giganteum</name>
    <dbReference type="NCBI Taxonomy" id="4803"/>
    <lineage>
        <taxon>Eukaryota</taxon>
        <taxon>Sar</taxon>
        <taxon>Stramenopiles</taxon>
        <taxon>Oomycota</taxon>
        <taxon>Peronosporomycetes</taxon>
        <taxon>Pythiales</taxon>
        <taxon>Pythiaceae</taxon>
    </lineage>
</organism>
<dbReference type="InterPro" id="IPR004843">
    <property type="entry name" value="Calcineurin-like_PHP"/>
</dbReference>
<proteinExistence type="inferred from homology"/>
<dbReference type="InterPro" id="IPR006179">
    <property type="entry name" value="5_nucleotidase/apyrase"/>
</dbReference>
<evidence type="ECO:0000313" key="7">
    <source>
        <dbReference type="Proteomes" id="UP001146120"/>
    </source>
</evidence>
<dbReference type="Proteomes" id="UP001146120">
    <property type="component" value="Unassembled WGS sequence"/>
</dbReference>
<dbReference type="Pfam" id="PF00149">
    <property type="entry name" value="Metallophos"/>
    <property type="match status" value="1"/>
</dbReference>
<evidence type="ECO:0000313" key="6">
    <source>
        <dbReference type="EMBL" id="DBA02159.1"/>
    </source>
</evidence>
<feature type="signal peptide" evidence="3">
    <location>
        <begin position="1"/>
        <end position="21"/>
    </location>
</feature>
<keyword evidence="2 3" id="KW-0732">Signal</keyword>
<dbReference type="EMBL" id="DAKRPA010000035">
    <property type="protein sequence ID" value="DBA02159.1"/>
    <property type="molecule type" value="Genomic_DNA"/>
</dbReference>
<dbReference type="GO" id="GO:0009166">
    <property type="term" value="P:nucleotide catabolic process"/>
    <property type="evidence" value="ECO:0007669"/>
    <property type="project" value="InterPro"/>
</dbReference>
<evidence type="ECO:0000256" key="3">
    <source>
        <dbReference type="RuleBase" id="RU362119"/>
    </source>
</evidence>
<evidence type="ECO:0000256" key="2">
    <source>
        <dbReference type="ARBA" id="ARBA00022729"/>
    </source>
</evidence>
<dbReference type="GO" id="GO:0016787">
    <property type="term" value="F:hydrolase activity"/>
    <property type="evidence" value="ECO:0007669"/>
    <property type="project" value="UniProtKB-KW"/>
</dbReference>
<dbReference type="InterPro" id="IPR036907">
    <property type="entry name" value="5'-Nucleotdase_C_sf"/>
</dbReference>
<dbReference type="InterPro" id="IPR008334">
    <property type="entry name" value="5'-Nucleotdase_C"/>
</dbReference>
<feature type="domain" description="Calcineurin-like phosphoesterase" evidence="4">
    <location>
        <begin position="35"/>
        <end position="216"/>
    </location>
</feature>
<keyword evidence="3" id="KW-0547">Nucleotide-binding</keyword>
<dbReference type="Pfam" id="PF02872">
    <property type="entry name" value="5_nucleotid_C"/>
    <property type="match status" value="1"/>
</dbReference>
<dbReference type="AlphaFoldDB" id="A0AAV2Z9W3"/>
<feature type="domain" description="5'-Nucleotidase C-terminal" evidence="5">
    <location>
        <begin position="306"/>
        <end position="453"/>
    </location>
</feature>
<sequence length="501" mass="54205">MKNSLLATVAVALGVPYLVNAASSAVVAPQATIDILAYNDAMRRKNPNSLVIFAGDTMSPSLWSSQFKGTQMIDAHNAIGVDVACLGNHEFDFGISAFFNASSLSKFPWLNANCYDQSTKELLKGTQPNLVKTLQDSTFGTIKIGFFGVMYDMKDPSKGVYWTDPIEAAKEQVRILRDVEGVDMVIALTHQDFVDDNKMSKEVQGIDLIYGGHDHSSMLQTSFGTPYLKADLNFRSVWSSHIEFYPAQGKQPAGAVMTHTAIPIVERLPTDPELDAVIQGYSTKIENLFKGVVGTLCEPLDLGKNLVRVQDCAIGNIFGDAAVKLYGDSIVDVAVANGGGIRGDKVLPAGNITLGEIVSWSPFGNTIVVTETTGAGLKKFLTQQMLGSCGVTLVVQNGNYVHPAGIRYKFKCSGVKTGQLTVLEWFKHPSKTGPVQDDETLRLAMNDYWYVSGFAPLGVPMKLIKNAAEAGRVDTSLQQYVTSFPNASLCVRADGRSSVVF</sequence>
<name>A0AAV2Z9W3_9STRA</name>
<dbReference type="PANTHER" id="PTHR11575">
    <property type="entry name" value="5'-NUCLEOTIDASE-RELATED"/>
    <property type="match status" value="1"/>
</dbReference>
<evidence type="ECO:0000259" key="4">
    <source>
        <dbReference type="Pfam" id="PF00149"/>
    </source>
</evidence>
<gene>
    <name evidence="6" type="ORF">N0F65_004794</name>
</gene>